<gene>
    <name evidence="2" type="ORF">I540_4700</name>
</gene>
<protein>
    <recommendedName>
        <fullName evidence="4">Terminase small subunit</fullName>
    </recommendedName>
</protein>
<feature type="region of interest" description="Disordered" evidence="1">
    <location>
        <begin position="1"/>
        <end position="40"/>
    </location>
</feature>
<proteinExistence type="predicted"/>
<evidence type="ECO:0000256" key="1">
    <source>
        <dbReference type="SAM" id="MobiDB-lite"/>
    </source>
</evidence>
<reference evidence="2 3" key="1">
    <citation type="submission" date="2013-12" db="EMBL/GenBank/DDBJ databases">
        <authorList>
            <person name="Zelazny A."/>
            <person name="Olivier K."/>
            <person name="Holland S."/>
            <person name="Lenaerts A."/>
            <person name="Ordway D."/>
            <person name="DeGroote M.A."/>
            <person name="Parker T."/>
            <person name="Sizemore C."/>
            <person name="Tallon L.J."/>
            <person name="Sadzewicz L.K."/>
            <person name="Sengamalay N."/>
            <person name="Fraser C.M."/>
            <person name="Hine E."/>
            <person name="Shefchek K.A."/>
            <person name="Das S.P."/>
            <person name="Tettelin H."/>
        </authorList>
    </citation>
    <scope>NUCLEOTIDE SEQUENCE [LARGE SCALE GENOMIC DNA]</scope>
    <source>
        <strain evidence="2 3">1513</strain>
    </source>
</reference>
<organism evidence="2 3">
    <name type="scientific">Mycobacteroides abscessus subsp. bolletii 1513</name>
    <dbReference type="NCBI Taxonomy" id="1299321"/>
    <lineage>
        <taxon>Bacteria</taxon>
        <taxon>Bacillati</taxon>
        <taxon>Actinomycetota</taxon>
        <taxon>Actinomycetes</taxon>
        <taxon>Mycobacteriales</taxon>
        <taxon>Mycobacteriaceae</taxon>
        <taxon>Mycobacteroides</taxon>
        <taxon>Mycobacteroides abscessus</taxon>
    </lineage>
</organism>
<dbReference type="AlphaFoldDB" id="X8DFY7"/>
<dbReference type="PATRIC" id="fig|1299321.3.peg.4530"/>
<comment type="caution">
    <text evidence="2">The sequence shown here is derived from an EMBL/GenBank/DDBJ whole genome shotgun (WGS) entry which is preliminary data.</text>
</comment>
<feature type="compositionally biased region" description="Low complexity" evidence="1">
    <location>
        <begin position="1"/>
        <end position="17"/>
    </location>
</feature>
<evidence type="ECO:0000313" key="2">
    <source>
        <dbReference type="EMBL" id="EUA66996.1"/>
    </source>
</evidence>
<dbReference type="EMBL" id="JAOJ01000003">
    <property type="protein sequence ID" value="EUA66996.1"/>
    <property type="molecule type" value="Genomic_DNA"/>
</dbReference>
<evidence type="ECO:0008006" key="4">
    <source>
        <dbReference type="Google" id="ProtNLM"/>
    </source>
</evidence>
<name>X8DFY7_9MYCO</name>
<accession>X8DFY7</accession>
<dbReference type="Proteomes" id="UP000023351">
    <property type="component" value="Unassembled WGS sequence"/>
</dbReference>
<evidence type="ECO:0000313" key="3">
    <source>
        <dbReference type="Proteomes" id="UP000023351"/>
    </source>
</evidence>
<sequence length="131" mass="14273">MTTRKPANQAAKPANAPVKRAARKQTASKTPGQKLIDDLSEPGDPFSLRILIEQAGHAADYLARMNALLNGDREAWLQVKIGTETTEVVVNNVLIQQRAQSEQLRKLIAAVHARRGKAPSKPNGASPLEKY</sequence>